<dbReference type="SUPFAM" id="SSF55729">
    <property type="entry name" value="Acyl-CoA N-acyltransferases (Nat)"/>
    <property type="match status" value="1"/>
</dbReference>
<evidence type="ECO:0000259" key="1">
    <source>
        <dbReference type="PROSITE" id="PS51186"/>
    </source>
</evidence>
<keyword evidence="3" id="KW-1185">Reference proteome</keyword>
<reference evidence="2" key="1">
    <citation type="journal article" date="2014" name="Int. J. Syst. Evol. Microbiol.">
        <title>Complete genome sequence of Corynebacterium casei LMG S-19264T (=DSM 44701T), isolated from a smear-ripened cheese.</title>
        <authorList>
            <consortium name="US DOE Joint Genome Institute (JGI-PGF)"/>
            <person name="Walter F."/>
            <person name="Albersmeier A."/>
            <person name="Kalinowski J."/>
            <person name="Ruckert C."/>
        </authorList>
    </citation>
    <scope>NUCLEOTIDE SEQUENCE</scope>
    <source>
        <strain evidence="2">KCTC 12113</strain>
    </source>
</reference>
<dbReference type="Gene3D" id="3.40.630.30">
    <property type="match status" value="1"/>
</dbReference>
<dbReference type="GO" id="GO:0016747">
    <property type="term" value="F:acyltransferase activity, transferring groups other than amino-acyl groups"/>
    <property type="evidence" value="ECO:0007669"/>
    <property type="project" value="InterPro"/>
</dbReference>
<gene>
    <name evidence="2" type="ORF">GCM10007383_11680</name>
</gene>
<dbReference type="EMBL" id="BMWP01000005">
    <property type="protein sequence ID" value="GGW27864.1"/>
    <property type="molecule type" value="Genomic_DNA"/>
</dbReference>
<dbReference type="CDD" id="cd04301">
    <property type="entry name" value="NAT_SF"/>
    <property type="match status" value="1"/>
</dbReference>
<name>A0A918MJ91_9FLAO</name>
<dbReference type="InterPro" id="IPR000182">
    <property type="entry name" value="GNAT_dom"/>
</dbReference>
<sequence length="163" mass="19165">MEAWQLYESSFPQEERRTLEVQEKIMQNAEYNFEVVFSGDRMLGFILWWGFKDVVFVEHFATSPELRGQGYGKIILQEFLKRGKRPVILEVELPEPGIKERRIGFYERLGFTLNTHQYVQPPMQKGCGALTLYLMSYPKEYSAESVAHFVDNYHPLIYDQGLL</sequence>
<dbReference type="AlphaFoldDB" id="A0A918MJ91"/>
<reference evidence="2" key="2">
    <citation type="submission" date="2020-09" db="EMBL/GenBank/DDBJ databases">
        <authorList>
            <person name="Sun Q."/>
            <person name="Kim S."/>
        </authorList>
    </citation>
    <scope>NUCLEOTIDE SEQUENCE</scope>
    <source>
        <strain evidence="2">KCTC 12113</strain>
    </source>
</reference>
<evidence type="ECO:0000313" key="3">
    <source>
        <dbReference type="Proteomes" id="UP000634668"/>
    </source>
</evidence>
<organism evidence="2 3">
    <name type="scientific">Arenibacter certesii</name>
    <dbReference type="NCBI Taxonomy" id="228955"/>
    <lineage>
        <taxon>Bacteria</taxon>
        <taxon>Pseudomonadati</taxon>
        <taxon>Bacteroidota</taxon>
        <taxon>Flavobacteriia</taxon>
        <taxon>Flavobacteriales</taxon>
        <taxon>Flavobacteriaceae</taxon>
        <taxon>Arenibacter</taxon>
    </lineage>
</organism>
<proteinExistence type="predicted"/>
<comment type="caution">
    <text evidence="2">The sequence shown here is derived from an EMBL/GenBank/DDBJ whole genome shotgun (WGS) entry which is preliminary data.</text>
</comment>
<dbReference type="Proteomes" id="UP000634668">
    <property type="component" value="Unassembled WGS sequence"/>
</dbReference>
<dbReference type="Pfam" id="PF00583">
    <property type="entry name" value="Acetyltransf_1"/>
    <property type="match status" value="1"/>
</dbReference>
<protein>
    <submittedName>
        <fullName evidence="2">N-acetyltransferase</fullName>
    </submittedName>
</protein>
<evidence type="ECO:0000313" key="2">
    <source>
        <dbReference type="EMBL" id="GGW27864.1"/>
    </source>
</evidence>
<dbReference type="InterPro" id="IPR016181">
    <property type="entry name" value="Acyl_CoA_acyltransferase"/>
</dbReference>
<dbReference type="PROSITE" id="PS51186">
    <property type="entry name" value="GNAT"/>
    <property type="match status" value="1"/>
</dbReference>
<feature type="domain" description="N-acetyltransferase" evidence="1">
    <location>
        <begin position="1"/>
        <end position="140"/>
    </location>
</feature>
<accession>A0A918MJ91</accession>